<name>A0A166DAJ5_9AGAM</name>
<dbReference type="InterPro" id="IPR016197">
    <property type="entry name" value="Chromo-like_dom_sf"/>
</dbReference>
<evidence type="ECO:0000313" key="3">
    <source>
        <dbReference type="Proteomes" id="UP000076798"/>
    </source>
</evidence>
<evidence type="ECO:0000259" key="1">
    <source>
        <dbReference type="PROSITE" id="PS50013"/>
    </source>
</evidence>
<sequence>LWNVEKILNEKGKMYLVAWEGIDPATGKRWEPSWVEKSACTNELIREWKR</sequence>
<dbReference type="InterPro" id="IPR000953">
    <property type="entry name" value="Chromo/chromo_shadow_dom"/>
</dbReference>
<dbReference type="Gene3D" id="2.40.50.40">
    <property type="match status" value="1"/>
</dbReference>
<dbReference type="EMBL" id="KV428066">
    <property type="protein sequence ID" value="KZT38310.1"/>
    <property type="molecule type" value="Genomic_DNA"/>
</dbReference>
<feature type="non-terminal residue" evidence="2">
    <location>
        <position position="50"/>
    </location>
</feature>
<accession>A0A166DAJ5</accession>
<dbReference type="PROSITE" id="PS50013">
    <property type="entry name" value="CHROMO_2"/>
    <property type="match status" value="1"/>
</dbReference>
<dbReference type="Proteomes" id="UP000076798">
    <property type="component" value="Unassembled WGS sequence"/>
</dbReference>
<proteinExistence type="predicted"/>
<dbReference type="SUPFAM" id="SSF54160">
    <property type="entry name" value="Chromo domain-like"/>
    <property type="match status" value="1"/>
</dbReference>
<reference evidence="2 3" key="1">
    <citation type="journal article" date="2016" name="Mol. Biol. Evol.">
        <title>Comparative Genomics of Early-Diverging Mushroom-Forming Fungi Provides Insights into the Origins of Lignocellulose Decay Capabilities.</title>
        <authorList>
            <person name="Nagy L.G."/>
            <person name="Riley R."/>
            <person name="Tritt A."/>
            <person name="Adam C."/>
            <person name="Daum C."/>
            <person name="Floudas D."/>
            <person name="Sun H."/>
            <person name="Yadav J.S."/>
            <person name="Pangilinan J."/>
            <person name="Larsson K.H."/>
            <person name="Matsuura K."/>
            <person name="Barry K."/>
            <person name="Labutti K."/>
            <person name="Kuo R."/>
            <person name="Ohm R.A."/>
            <person name="Bhattacharya S.S."/>
            <person name="Shirouzu T."/>
            <person name="Yoshinaga Y."/>
            <person name="Martin F.M."/>
            <person name="Grigoriev I.V."/>
            <person name="Hibbett D.S."/>
        </authorList>
    </citation>
    <scope>NUCLEOTIDE SEQUENCE [LARGE SCALE GENOMIC DNA]</scope>
    <source>
        <strain evidence="2 3">HHB10207 ss-3</strain>
    </source>
</reference>
<organism evidence="2 3">
    <name type="scientific">Sistotremastrum suecicum HHB10207 ss-3</name>
    <dbReference type="NCBI Taxonomy" id="1314776"/>
    <lineage>
        <taxon>Eukaryota</taxon>
        <taxon>Fungi</taxon>
        <taxon>Dikarya</taxon>
        <taxon>Basidiomycota</taxon>
        <taxon>Agaricomycotina</taxon>
        <taxon>Agaricomycetes</taxon>
        <taxon>Sistotremastrales</taxon>
        <taxon>Sistotremastraceae</taxon>
        <taxon>Sistotremastrum</taxon>
    </lineage>
</organism>
<feature type="non-terminal residue" evidence="2">
    <location>
        <position position="1"/>
    </location>
</feature>
<dbReference type="AlphaFoldDB" id="A0A166DAJ5"/>
<gene>
    <name evidence="2" type="ORF">SISSUDRAFT_969784</name>
</gene>
<protein>
    <recommendedName>
        <fullName evidence="1">Chromo domain-containing protein</fullName>
    </recommendedName>
</protein>
<keyword evidence="3" id="KW-1185">Reference proteome</keyword>
<feature type="domain" description="Chromo" evidence="1">
    <location>
        <begin position="2"/>
        <end position="50"/>
    </location>
</feature>
<dbReference type="OrthoDB" id="3647690at2759"/>
<evidence type="ECO:0000313" key="2">
    <source>
        <dbReference type="EMBL" id="KZT38310.1"/>
    </source>
</evidence>
<dbReference type="STRING" id="1314776.A0A166DAJ5"/>
<dbReference type="GO" id="GO:0006338">
    <property type="term" value="P:chromatin remodeling"/>
    <property type="evidence" value="ECO:0007669"/>
    <property type="project" value="UniProtKB-ARBA"/>
</dbReference>